<evidence type="ECO:0000313" key="4">
    <source>
        <dbReference type="EMBL" id="ACK64745.1"/>
    </source>
</evidence>
<evidence type="ECO:0000259" key="2">
    <source>
        <dbReference type="Pfam" id="PF00675"/>
    </source>
</evidence>
<dbReference type="eggNOG" id="COG0612">
    <property type="taxonomic scope" value="Bacteria"/>
</dbReference>
<reference evidence="5" key="1">
    <citation type="journal article" date="2011" name="MBio">
        <title>Novel metabolic attributes of the genus Cyanothece, comprising a group of unicellular nitrogen-fixing Cyanobacteria.</title>
        <authorList>
            <person name="Bandyopadhyay A."/>
            <person name="Elvitigala T."/>
            <person name="Welsh E."/>
            <person name="Stockel J."/>
            <person name="Liberton M."/>
            <person name="Min H."/>
            <person name="Sherman L.A."/>
            <person name="Pakrasi H.B."/>
        </authorList>
    </citation>
    <scope>NUCLEOTIDE SEQUENCE [LARGE SCALE GENOMIC DNA]</scope>
    <source>
        <strain evidence="5">PCC 8801</strain>
    </source>
</reference>
<accession>B7JXI8</accession>
<feature type="domain" description="Peptidase M16 C-terminal" evidence="3">
    <location>
        <begin position="217"/>
        <end position="395"/>
    </location>
</feature>
<dbReference type="Pfam" id="PF05193">
    <property type="entry name" value="Peptidase_M16_C"/>
    <property type="match status" value="1"/>
</dbReference>
<proteinExistence type="predicted"/>
<organism evidence="4 5">
    <name type="scientific">Rippkaea orientalis (strain PCC 8801 / RF-1)</name>
    <name type="common">Cyanothece sp. (strain PCC 8801)</name>
    <dbReference type="NCBI Taxonomy" id="41431"/>
    <lineage>
        <taxon>Bacteria</taxon>
        <taxon>Bacillati</taxon>
        <taxon>Cyanobacteriota</taxon>
        <taxon>Cyanophyceae</taxon>
        <taxon>Oscillatoriophycideae</taxon>
        <taxon>Chroococcales</taxon>
        <taxon>Aphanothecaceae</taxon>
        <taxon>Rippkaea</taxon>
        <taxon>Rippkaea orientalis</taxon>
    </lineage>
</organism>
<dbReference type="STRING" id="41431.PCC8801_0658"/>
<dbReference type="Gene3D" id="3.30.830.10">
    <property type="entry name" value="Metalloenzyme, LuxS/M16 peptidase-like"/>
    <property type="match status" value="2"/>
</dbReference>
<dbReference type="AlphaFoldDB" id="B7JXI8"/>
<name>B7JXI8_RIPO1</name>
<dbReference type="InterPro" id="IPR011249">
    <property type="entry name" value="Metalloenz_LuxS/M16"/>
</dbReference>
<evidence type="ECO:0000313" key="5">
    <source>
        <dbReference type="Proteomes" id="UP000008204"/>
    </source>
</evidence>
<feature type="domain" description="Peptidase M16 N-terminal" evidence="2">
    <location>
        <begin position="81"/>
        <end position="194"/>
    </location>
</feature>
<dbReference type="PANTHER" id="PTHR11851">
    <property type="entry name" value="METALLOPROTEASE"/>
    <property type="match status" value="1"/>
</dbReference>
<evidence type="ECO:0000256" key="1">
    <source>
        <dbReference type="SAM" id="SignalP"/>
    </source>
</evidence>
<dbReference type="RefSeq" id="WP_012594021.1">
    <property type="nucleotide sequence ID" value="NC_011726.1"/>
</dbReference>
<gene>
    <name evidence="4" type="ordered locus">PCC8801_0658</name>
</gene>
<feature type="signal peptide" evidence="1">
    <location>
        <begin position="1"/>
        <end position="32"/>
    </location>
</feature>
<feature type="chain" id="PRO_5002856155" evidence="1">
    <location>
        <begin position="33"/>
        <end position="490"/>
    </location>
</feature>
<dbReference type="OrthoDB" id="9811314at2"/>
<dbReference type="Proteomes" id="UP000008204">
    <property type="component" value="Chromosome"/>
</dbReference>
<dbReference type="SUPFAM" id="SSF63411">
    <property type="entry name" value="LuxS/MPP-like metallohydrolase"/>
    <property type="match status" value="2"/>
</dbReference>
<keyword evidence="5" id="KW-1185">Reference proteome</keyword>
<dbReference type="HOGENOM" id="CLU_009902_6_1_3"/>
<dbReference type="InterPro" id="IPR007863">
    <property type="entry name" value="Peptidase_M16_C"/>
</dbReference>
<dbReference type="PANTHER" id="PTHR11851:SF225">
    <property type="entry name" value="NON-PEPTIDASE HOMOLOG YMXG"/>
    <property type="match status" value="1"/>
</dbReference>
<protein>
    <submittedName>
        <fullName evidence="4">Peptidase M16 domain protein</fullName>
    </submittedName>
</protein>
<keyword evidence="1" id="KW-0732">Signal</keyword>
<dbReference type="Pfam" id="PF00675">
    <property type="entry name" value="Peptidase_M16"/>
    <property type="match status" value="1"/>
</dbReference>
<dbReference type="GO" id="GO:0046872">
    <property type="term" value="F:metal ion binding"/>
    <property type="evidence" value="ECO:0007669"/>
    <property type="project" value="InterPro"/>
</dbReference>
<evidence type="ECO:0000259" key="3">
    <source>
        <dbReference type="Pfam" id="PF05193"/>
    </source>
</evidence>
<dbReference type="InterPro" id="IPR011765">
    <property type="entry name" value="Pept_M16_N"/>
</dbReference>
<dbReference type="EMBL" id="CP001287">
    <property type="protein sequence ID" value="ACK64745.1"/>
    <property type="molecule type" value="Genomic_DNA"/>
</dbReference>
<dbReference type="InterPro" id="IPR050361">
    <property type="entry name" value="MPP/UQCRC_Complex"/>
</dbReference>
<sequence length="490" mass="54869">MTLNKPLKRLRWLSLICITAVLVLLFRSPAIAQTPRHYTDLEFPSLPEITIPNYERYQLDNGIIVYLMEDHNLPLINGTAIIHTGSRLEPPEKVGLAELTGATMRAGGTQQHPPDELNQLLEQRAAQVETGIGTTSGSASFSTLTEDLETVFNLFSEVIRQPAFDPKQLELVKTQQKGAIARRNDDPKDIASRELGKLIYGATSPYARTEEYNTIDNISRDDLIAFHQQYVRPDGIILGIVGDFDPKVMKDLIQQKFGDWKTATPNLKIAVPSAEQKFTQGVFFVNQPQLTQSTVFLGHLGGELNNPDYPALSVLNGVLNGLGGRLVNELRSRQGLAYSVSGVWNPNYDYPGVFYGGGQTRSETTVAFIKSFMEEIDRIRTTPISEQELERAKESILNSFVFKFENPSQTLSRLMTYEYYDYPQDFIFKYQQGVKATTIEDIQRVAQKYLDPNRMVTLVVGNTEQINPPLSGLGKTVTSVDITIPEPKKS</sequence>
<dbReference type="KEGG" id="cyp:PCC8801_0658"/>